<evidence type="ECO:0000313" key="2">
    <source>
        <dbReference type="Proteomes" id="UP001500393"/>
    </source>
</evidence>
<dbReference type="PANTHER" id="PTHR38436">
    <property type="entry name" value="POLYKETIDE CYCLASE SNOAL-LIKE DOMAIN"/>
    <property type="match status" value="1"/>
</dbReference>
<dbReference type="InterPro" id="IPR009959">
    <property type="entry name" value="Cyclase_SnoaL-like"/>
</dbReference>
<dbReference type="InterPro" id="IPR032710">
    <property type="entry name" value="NTF2-like_dom_sf"/>
</dbReference>
<gene>
    <name evidence="1" type="ORF">GCM10009789_56360</name>
</gene>
<dbReference type="EMBL" id="BAAAOS010000042">
    <property type="protein sequence ID" value="GAA1594985.1"/>
    <property type="molecule type" value="Genomic_DNA"/>
</dbReference>
<dbReference type="Proteomes" id="UP001500393">
    <property type="component" value="Unassembled WGS sequence"/>
</dbReference>
<name>A0ABP4Q1Z6_9ACTN</name>
<comment type="caution">
    <text evidence="1">The sequence shown here is derived from an EMBL/GenBank/DDBJ whole genome shotgun (WGS) entry which is preliminary data.</text>
</comment>
<evidence type="ECO:0008006" key="3">
    <source>
        <dbReference type="Google" id="ProtNLM"/>
    </source>
</evidence>
<dbReference type="PANTHER" id="PTHR38436:SF1">
    <property type="entry name" value="ESTER CYCLASE"/>
    <property type="match status" value="1"/>
</dbReference>
<reference evidence="2" key="1">
    <citation type="journal article" date="2019" name="Int. J. Syst. Evol. Microbiol.">
        <title>The Global Catalogue of Microorganisms (GCM) 10K type strain sequencing project: providing services to taxonomists for standard genome sequencing and annotation.</title>
        <authorList>
            <consortium name="The Broad Institute Genomics Platform"/>
            <consortium name="The Broad Institute Genome Sequencing Center for Infectious Disease"/>
            <person name="Wu L."/>
            <person name="Ma J."/>
        </authorList>
    </citation>
    <scope>NUCLEOTIDE SEQUENCE [LARGE SCALE GENOMIC DNA]</scope>
    <source>
        <strain evidence="2">JCM 14969</strain>
    </source>
</reference>
<dbReference type="RefSeq" id="WP_344219123.1">
    <property type="nucleotide sequence ID" value="NZ_BAAAOS010000042.1"/>
</dbReference>
<dbReference type="Gene3D" id="3.10.450.50">
    <property type="match status" value="1"/>
</dbReference>
<sequence>MNHPPSGSAVLAANKAVVRRLIDEVLNGGNLDLIDDLYAADQADAARAWIAPFRASFPDVRMDTIELVAEGDVVIGRFTCTATHTGTWLGHPPTGRRFVAVDEVNRYRLRDGRIAETWTLEDNLDRLIQLRLPPPTNQEDR</sequence>
<organism evidence="1 2">
    <name type="scientific">Kribbella sancticallisti</name>
    <dbReference type="NCBI Taxonomy" id="460087"/>
    <lineage>
        <taxon>Bacteria</taxon>
        <taxon>Bacillati</taxon>
        <taxon>Actinomycetota</taxon>
        <taxon>Actinomycetes</taxon>
        <taxon>Propionibacteriales</taxon>
        <taxon>Kribbellaceae</taxon>
        <taxon>Kribbella</taxon>
    </lineage>
</organism>
<accession>A0ABP4Q1Z6</accession>
<dbReference type="Pfam" id="PF07366">
    <property type="entry name" value="SnoaL"/>
    <property type="match status" value="1"/>
</dbReference>
<evidence type="ECO:0000313" key="1">
    <source>
        <dbReference type="EMBL" id="GAA1594985.1"/>
    </source>
</evidence>
<proteinExistence type="predicted"/>
<protein>
    <recommendedName>
        <fullName evidence="3">Ester cyclase</fullName>
    </recommendedName>
</protein>
<dbReference type="SUPFAM" id="SSF54427">
    <property type="entry name" value="NTF2-like"/>
    <property type="match status" value="1"/>
</dbReference>
<keyword evidence="2" id="KW-1185">Reference proteome</keyword>